<accession>A0A5A7TN98</accession>
<comment type="caution">
    <text evidence="1">The sequence shown here is derived from an EMBL/GenBank/DDBJ whole genome shotgun (WGS) entry which is preliminary data.</text>
</comment>
<name>A0A5A7TN98_CUCMM</name>
<dbReference type="Proteomes" id="UP000321393">
    <property type="component" value="Unassembled WGS sequence"/>
</dbReference>
<dbReference type="AlphaFoldDB" id="A0A5A7TN98"/>
<evidence type="ECO:0000313" key="2">
    <source>
        <dbReference type="EMBL" id="TYK29341.1"/>
    </source>
</evidence>
<proteinExistence type="predicted"/>
<organism evidence="1 3">
    <name type="scientific">Cucumis melo var. makuwa</name>
    <name type="common">Oriental melon</name>
    <dbReference type="NCBI Taxonomy" id="1194695"/>
    <lineage>
        <taxon>Eukaryota</taxon>
        <taxon>Viridiplantae</taxon>
        <taxon>Streptophyta</taxon>
        <taxon>Embryophyta</taxon>
        <taxon>Tracheophyta</taxon>
        <taxon>Spermatophyta</taxon>
        <taxon>Magnoliopsida</taxon>
        <taxon>eudicotyledons</taxon>
        <taxon>Gunneridae</taxon>
        <taxon>Pentapetalae</taxon>
        <taxon>rosids</taxon>
        <taxon>fabids</taxon>
        <taxon>Cucurbitales</taxon>
        <taxon>Cucurbitaceae</taxon>
        <taxon>Benincaseae</taxon>
        <taxon>Cucumis</taxon>
    </lineage>
</organism>
<dbReference type="OrthoDB" id="1002337at2759"/>
<dbReference type="Proteomes" id="UP000321947">
    <property type="component" value="Unassembled WGS sequence"/>
</dbReference>
<sequence>MLQYADDTLLVCQYDEDMLLKPKEAIILLKWLQLLSLLGLGLGGIKIQNTALLAKWGWRFSMEDTSIWRQVIRSMHSKGAFDLHTVGKFNNGLKSPWVSISRTWRKVEALALFKLGNGRRIAFWTDLWIGLNLQFPKLFIIALLPSGSVAARWDNSIMSRGPVLSKIRRVLWENMSKAMLAEIWFERKHRIFHDKTRGWTETVDTAKRNVATWCSLNKREDLDFKKKARNPYNCTSLDKYFWCGQGGHLSNACPKRKQWLSWKKRKILAIKNMEDETKFLEPDEGDKLSCVLQRVLIAAKGGSHAQKHSLLKTRCTIHNKMCNVIIGSGSSKNLASKKLVTAINLKVEPYSNT</sequence>
<reference evidence="3 4" key="1">
    <citation type="submission" date="2019-08" db="EMBL/GenBank/DDBJ databases">
        <title>Draft genome sequences of two oriental melons (Cucumis melo L. var makuwa).</title>
        <authorList>
            <person name="Kwon S.-Y."/>
        </authorList>
    </citation>
    <scope>NUCLEOTIDE SEQUENCE [LARGE SCALE GENOMIC DNA]</scope>
    <source>
        <strain evidence="4">cv. Chang Bougi</strain>
        <strain evidence="3">cv. SW 3</strain>
        <tissue evidence="1">Leaf</tissue>
    </source>
</reference>
<evidence type="ECO:0008006" key="5">
    <source>
        <dbReference type="Google" id="ProtNLM"/>
    </source>
</evidence>
<evidence type="ECO:0000313" key="3">
    <source>
        <dbReference type="Proteomes" id="UP000321393"/>
    </source>
</evidence>
<protein>
    <recommendedName>
        <fullName evidence="5">CCHC-type domain-containing protein</fullName>
    </recommendedName>
</protein>
<dbReference type="EMBL" id="SSTD01001743">
    <property type="protein sequence ID" value="TYK29341.1"/>
    <property type="molecule type" value="Genomic_DNA"/>
</dbReference>
<dbReference type="EMBL" id="SSTE01015327">
    <property type="protein sequence ID" value="KAA0043277.1"/>
    <property type="molecule type" value="Genomic_DNA"/>
</dbReference>
<evidence type="ECO:0000313" key="1">
    <source>
        <dbReference type="EMBL" id="KAA0043277.1"/>
    </source>
</evidence>
<gene>
    <name evidence="2" type="ORF">E5676_scaffold129G00510</name>
    <name evidence="1" type="ORF">E6C27_scaffold110G001660</name>
</gene>
<evidence type="ECO:0000313" key="4">
    <source>
        <dbReference type="Proteomes" id="UP000321947"/>
    </source>
</evidence>